<comment type="caution">
    <text evidence="1">The sequence shown here is derived from an EMBL/GenBank/DDBJ whole genome shotgun (WGS) entry which is preliminary data.</text>
</comment>
<dbReference type="EMBL" id="LUCM01006899">
    <property type="protein sequence ID" value="KAA0190592.1"/>
    <property type="molecule type" value="Genomic_DNA"/>
</dbReference>
<organism evidence="1 2">
    <name type="scientific">Fasciolopsis buskii</name>
    <dbReference type="NCBI Taxonomy" id="27845"/>
    <lineage>
        <taxon>Eukaryota</taxon>
        <taxon>Metazoa</taxon>
        <taxon>Spiralia</taxon>
        <taxon>Lophotrochozoa</taxon>
        <taxon>Platyhelminthes</taxon>
        <taxon>Trematoda</taxon>
        <taxon>Digenea</taxon>
        <taxon>Plagiorchiida</taxon>
        <taxon>Echinostomata</taxon>
        <taxon>Echinostomatoidea</taxon>
        <taxon>Fasciolidae</taxon>
        <taxon>Fasciolopsis</taxon>
    </lineage>
</organism>
<sequence>MSQAANILREIRSCSQVSNVLFFRNAITTFHVVCILSCDHHLKLFILRKGDQEFRLIWEKVLNPSHVEIIHLIPSKRCTHTNLFINLFMLESFTFSEVQTSLFSLFTLSGVLSDENLSISLKDTVIIPFSTTMPKSLVEFPATPASCDIFEETKQSIVWFIAYIPSCMRYFILTLSHSNGSVDDFRLHASTDKSQLSTDLNPSWYPLLRCVKEHTPLDSFFAVHSRPDSKQLVGHSCKLLANREMQCFPFLIQLPEEVFGSDEAIVSNMISSPVDSTRALLSVVISPSHTRAPTLSYVFFVLVTCSAQTVCTPIRLCEINLPIESPVASFTLLDEIHDCYHRQYLIQIAPTVLAGRVYLNMFAWSTAELLNSTDAVMPLQLSFQMPIETPLFCSITDNKLSHIFARLNEVGFLYDSQVRTVHILGHNVSTF</sequence>
<dbReference type="AlphaFoldDB" id="A0A8E0RVT8"/>
<keyword evidence="2" id="KW-1185">Reference proteome</keyword>
<dbReference type="Proteomes" id="UP000728185">
    <property type="component" value="Unassembled WGS sequence"/>
</dbReference>
<name>A0A8E0RVT8_9TREM</name>
<dbReference type="OrthoDB" id="10378280at2759"/>
<gene>
    <name evidence="1" type="ORF">FBUS_07330</name>
</gene>
<protein>
    <submittedName>
        <fullName evidence="1">Uncharacterized protein</fullName>
    </submittedName>
</protein>
<reference evidence="1" key="1">
    <citation type="submission" date="2019-05" db="EMBL/GenBank/DDBJ databases">
        <title>Annotation for the trematode Fasciolopsis buski.</title>
        <authorList>
            <person name="Choi Y.-J."/>
        </authorList>
    </citation>
    <scope>NUCLEOTIDE SEQUENCE</scope>
    <source>
        <strain evidence="1">HT</strain>
        <tissue evidence="1">Whole worm</tissue>
    </source>
</reference>
<evidence type="ECO:0000313" key="2">
    <source>
        <dbReference type="Proteomes" id="UP000728185"/>
    </source>
</evidence>
<evidence type="ECO:0000313" key="1">
    <source>
        <dbReference type="EMBL" id="KAA0190592.1"/>
    </source>
</evidence>
<accession>A0A8E0RVT8</accession>
<proteinExistence type="predicted"/>